<keyword evidence="5 7" id="KW-1133">Transmembrane helix</keyword>
<evidence type="ECO:0000259" key="8">
    <source>
        <dbReference type="PROSITE" id="PS50156"/>
    </source>
</evidence>
<feature type="transmembrane region" description="Helical" evidence="7">
    <location>
        <begin position="589"/>
        <end position="607"/>
    </location>
</feature>
<feature type="transmembrane region" description="Helical" evidence="7">
    <location>
        <begin position="393"/>
        <end position="416"/>
    </location>
</feature>
<evidence type="ECO:0000313" key="10">
    <source>
        <dbReference type="Proteomes" id="UP000466514"/>
    </source>
</evidence>
<dbReference type="KEGG" id="mpsc:MPSYJ_51590"/>
<feature type="transmembrane region" description="Helical" evidence="7">
    <location>
        <begin position="253"/>
        <end position="276"/>
    </location>
</feature>
<feature type="transmembrane region" description="Helical" evidence="7">
    <location>
        <begin position="304"/>
        <end position="325"/>
    </location>
</feature>
<evidence type="ECO:0000256" key="1">
    <source>
        <dbReference type="ARBA" id="ARBA00004651"/>
    </source>
</evidence>
<feature type="transmembrane region" description="Helical" evidence="7">
    <location>
        <begin position="200"/>
        <end position="219"/>
    </location>
</feature>
<evidence type="ECO:0000256" key="4">
    <source>
        <dbReference type="ARBA" id="ARBA00022692"/>
    </source>
</evidence>
<proteinExistence type="inferred from homology"/>
<evidence type="ECO:0000256" key="3">
    <source>
        <dbReference type="ARBA" id="ARBA00022475"/>
    </source>
</evidence>
<organism evidence="9 10">
    <name type="scientific">Mycolicibacterium psychrotolerans</name>
    <dbReference type="NCBI Taxonomy" id="216929"/>
    <lineage>
        <taxon>Bacteria</taxon>
        <taxon>Bacillati</taxon>
        <taxon>Actinomycetota</taxon>
        <taxon>Actinomycetes</taxon>
        <taxon>Mycobacteriales</taxon>
        <taxon>Mycobacteriaceae</taxon>
        <taxon>Mycolicibacterium</taxon>
    </lineage>
</organism>
<dbReference type="GO" id="GO:0005886">
    <property type="term" value="C:plasma membrane"/>
    <property type="evidence" value="ECO:0007669"/>
    <property type="project" value="UniProtKB-SubCell"/>
</dbReference>
<dbReference type="Pfam" id="PF03176">
    <property type="entry name" value="MMPL"/>
    <property type="match status" value="2"/>
</dbReference>
<dbReference type="PANTHER" id="PTHR33406:SF11">
    <property type="entry name" value="MEMBRANE PROTEIN SCO6666-RELATED"/>
    <property type="match status" value="1"/>
</dbReference>
<comment type="subcellular location">
    <subcellularLocation>
        <location evidence="1">Cell membrane</location>
        <topology evidence="1">Multi-pass membrane protein</topology>
    </subcellularLocation>
</comment>
<accession>A0A7I7MHL4</accession>
<dbReference type="InterPro" id="IPR000731">
    <property type="entry name" value="SSD"/>
</dbReference>
<dbReference type="InterPro" id="IPR050545">
    <property type="entry name" value="Mycobact_MmpL"/>
</dbReference>
<feature type="transmembrane region" description="Helical" evidence="7">
    <location>
        <begin position="226"/>
        <end position="247"/>
    </location>
</feature>
<dbReference type="PROSITE" id="PS50156">
    <property type="entry name" value="SSD"/>
    <property type="match status" value="2"/>
</dbReference>
<evidence type="ECO:0000256" key="7">
    <source>
        <dbReference type="SAM" id="Phobius"/>
    </source>
</evidence>
<keyword evidence="3" id="KW-1003">Cell membrane</keyword>
<reference evidence="9 10" key="1">
    <citation type="journal article" date="2019" name="Emerg. Microbes Infect.">
        <title>Comprehensive subspecies identification of 175 nontuberculous mycobacteria species based on 7547 genomic profiles.</title>
        <authorList>
            <person name="Matsumoto Y."/>
            <person name="Kinjo T."/>
            <person name="Motooka D."/>
            <person name="Nabeya D."/>
            <person name="Jung N."/>
            <person name="Uechi K."/>
            <person name="Horii T."/>
            <person name="Iida T."/>
            <person name="Fujita J."/>
            <person name="Nakamura S."/>
        </authorList>
    </citation>
    <scope>NUCLEOTIDE SEQUENCE [LARGE SCALE GENOMIC DNA]</scope>
    <source>
        <strain evidence="9 10">JCM 13323</strain>
    </source>
</reference>
<protein>
    <submittedName>
        <fullName evidence="9">Membrane protein</fullName>
    </submittedName>
</protein>
<dbReference type="EMBL" id="AP022574">
    <property type="protein sequence ID" value="BBX71698.1"/>
    <property type="molecule type" value="Genomic_DNA"/>
</dbReference>
<evidence type="ECO:0000313" key="9">
    <source>
        <dbReference type="EMBL" id="BBX71698.1"/>
    </source>
</evidence>
<dbReference type="Gene3D" id="1.20.1640.10">
    <property type="entry name" value="Multidrug efflux transporter AcrB transmembrane domain"/>
    <property type="match status" value="2"/>
</dbReference>
<feature type="transmembrane region" description="Helical" evidence="7">
    <location>
        <begin position="562"/>
        <end position="584"/>
    </location>
</feature>
<keyword evidence="4 7" id="KW-0812">Transmembrane</keyword>
<keyword evidence="6 7" id="KW-0472">Membrane</keyword>
<evidence type="ECO:0000256" key="2">
    <source>
        <dbReference type="ARBA" id="ARBA00010157"/>
    </source>
</evidence>
<evidence type="ECO:0000256" key="5">
    <source>
        <dbReference type="ARBA" id="ARBA00022989"/>
    </source>
</evidence>
<dbReference type="AlphaFoldDB" id="A0A7I7MHL4"/>
<feature type="domain" description="SSD" evidence="8">
    <location>
        <begin position="233"/>
        <end position="354"/>
    </location>
</feature>
<dbReference type="InterPro" id="IPR004869">
    <property type="entry name" value="MMPL_dom"/>
</dbReference>
<feature type="transmembrane region" description="Helical" evidence="7">
    <location>
        <begin position="627"/>
        <end position="648"/>
    </location>
</feature>
<dbReference type="SUPFAM" id="SSF82866">
    <property type="entry name" value="Multidrug efflux transporter AcrB transmembrane domain"/>
    <property type="match status" value="2"/>
</dbReference>
<sequence>MAVPTRPDALRGRHRRRITVLHRVALTAIAAPRRILTLAALALVAGAVFGVPAASSLSAGGFQDPAAESARATTTLMETFGRGGMQLVFGVTDPAGADSAAARAAGEDIVALLRTTPEVVGVVSAWTAPPGAPGLIGADGRSGLVVAELAGGEDDAPRVAERLADEVATDIAPRHGGVSVLAGGSAMVYAQINDQTLRDVVLMESIAIPLTFLVLVWVFRGLGAAALPVAVGALAIVGSLSVLRLVAMVTPASIFALNMTTALGLALAVDYTLLIVSRFRDEMADGADREQALITTMVTAGRTVLFSALTVALSMAAMALFPMYFLTSFAYAGVATVVVCALAAIVVTPAAIMALGPRLDAFDLHRLLGPPRAARPTGQMFWYRTTRFVIRRALPIGAATTVLLLALGAPFLRVAWGLPDDRVLPTSASSRQVGDLMRAQFPGNSEAAVTVVVPDAAGLTAATFTDYARSASLLPGVPAVDSPAGTFVDGTRVGPPATGAGLDGGVAFLTVASSTPLFTPESDQQLERLRALPGPGGRPVELTGIAAINADTLAAITARLPVVLGIVAVVTLVLLFLLTGSVVLPLKALILNTLSLTAAFGALVWIFQDGNLGALGTTPTGTLVANMPVLLFCIAFGLSMDYEVFLLARIRELWLAGGRTRADNDESVAVGLARTGRVVTAAALIMTISFGALVAAQVSFMRMFGLGLALAVLIDATVVRMVLLPAMMHLMGRWNWWAPAPLARLHERIRPSQAG</sequence>
<gene>
    <name evidence="9" type="ORF">MPSYJ_51590</name>
</gene>
<dbReference type="Proteomes" id="UP000466514">
    <property type="component" value="Chromosome"/>
</dbReference>
<keyword evidence="10" id="KW-1185">Reference proteome</keyword>
<dbReference type="PANTHER" id="PTHR33406">
    <property type="entry name" value="MEMBRANE PROTEIN MJ1562-RELATED"/>
    <property type="match status" value="1"/>
</dbReference>
<comment type="similarity">
    <text evidence="2">Belongs to the resistance-nodulation-cell division (RND) (TC 2.A.6) family. MmpL subfamily.</text>
</comment>
<feature type="transmembrane region" description="Helical" evidence="7">
    <location>
        <begin position="704"/>
        <end position="723"/>
    </location>
</feature>
<feature type="transmembrane region" description="Helical" evidence="7">
    <location>
        <begin position="331"/>
        <end position="356"/>
    </location>
</feature>
<evidence type="ECO:0000256" key="6">
    <source>
        <dbReference type="ARBA" id="ARBA00023136"/>
    </source>
</evidence>
<feature type="transmembrane region" description="Helical" evidence="7">
    <location>
        <begin position="678"/>
        <end position="698"/>
    </location>
</feature>
<name>A0A7I7MHL4_9MYCO</name>
<feature type="domain" description="SSD" evidence="8">
    <location>
        <begin position="551"/>
        <end position="729"/>
    </location>
</feature>